<evidence type="ECO:0000313" key="2">
    <source>
        <dbReference type="EMBL" id="GFH23264.1"/>
    </source>
</evidence>
<evidence type="ECO:0000256" key="1">
    <source>
        <dbReference type="PROSITE-ProRule" id="PRU00339"/>
    </source>
</evidence>
<proteinExistence type="predicted"/>
<organism evidence="2 3">
    <name type="scientific">Haematococcus lacustris</name>
    <name type="common">Green alga</name>
    <name type="synonym">Haematococcus pluvialis</name>
    <dbReference type="NCBI Taxonomy" id="44745"/>
    <lineage>
        <taxon>Eukaryota</taxon>
        <taxon>Viridiplantae</taxon>
        <taxon>Chlorophyta</taxon>
        <taxon>core chlorophytes</taxon>
        <taxon>Chlorophyceae</taxon>
        <taxon>CS clade</taxon>
        <taxon>Chlamydomonadales</taxon>
        <taxon>Haematococcaceae</taxon>
        <taxon>Haematococcus</taxon>
    </lineage>
</organism>
<feature type="non-terminal residue" evidence="2">
    <location>
        <position position="1"/>
    </location>
</feature>
<dbReference type="EMBL" id="BLLF01002231">
    <property type="protein sequence ID" value="GFH23264.1"/>
    <property type="molecule type" value="Genomic_DNA"/>
</dbReference>
<feature type="repeat" description="TPR" evidence="1">
    <location>
        <begin position="15"/>
        <end position="48"/>
    </location>
</feature>
<dbReference type="PROSITE" id="PS50005">
    <property type="entry name" value="TPR"/>
    <property type="match status" value="1"/>
</dbReference>
<evidence type="ECO:0000313" key="3">
    <source>
        <dbReference type="Proteomes" id="UP000485058"/>
    </source>
</evidence>
<dbReference type="Proteomes" id="UP000485058">
    <property type="component" value="Unassembled WGS sequence"/>
</dbReference>
<keyword evidence="3" id="KW-1185">Reference proteome</keyword>
<dbReference type="Gene3D" id="1.25.40.10">
    <property type="entry name" value="Tetratricopeptide repeat domain"/>
    <property type="match status" value="1"/>
</dbReference>
<reference evidence="2 3" key="1">
    <citation type="submission" date="2020-02" db="EMBL/GenBank/DDBJ databases">
        <title>Draft genome sequence of Haematococcus lacustris strain NIES-144.</title>
        <authorList>
            <person name="Morimoto D."/>
            <person name="Nakagawa S."/>
            <person name="Yoshida T."/>
            <person name="Sawayama S."/>
        </authorList>
    </citation>
    <scope>NUCLEOTIDE SEQUENCE [LARGE SCALE GENOMIC DNA]</scope>
    <source>
        <strain evidence="2 3">NIES-144</strain>
    </source>
</reference>
<protein>
    <submittedName>
        <fullName evidence="2">TPR_REGION domain-containing protein</fullName>
    </submittedName>
</protein>
<dbReference type="AlphaFoldDB" id="A0A699ZX56"/>
<feature type="non-terminal residue" evidence="2">
    <location>
        <position position="53"/>
    </location>
</feature>
<sequence length="53" mass="5812">IQDCRTVLAMQPHHFGAASGMGLCYLMLHNEAEAIEAFELSVRINPALSNIAR</sequence>
<comment type="caution">
    <text evidence="2">The sequence shown here is derived from an EMBL/GenBank/DDBJ whole genome shotgun (WGS) entry which is preliminary data.</text>
</comment>
<gene>
    <name evidence="2" type="ORF">HaLaN_20855</name>
</gene>
<dbReference type="InterPro" id="IPR019734">
    <property type="entry name" value="TPR_rpt"/>
</dbReference>
<dbReference type="SUPFAM" id="SSF48452">
    <property type="entry name" value="TPR-like"/>
    <property type="match status" value="1"/>
</dbReference>
<dbReference type="InterPro" id="IPR011990">
    <property type="entry name" value="TPR-like_helical_dom_sf"/>
</dbReference>
<name>A0A699ZX56_HAELA</name>
<accession>A0A699ZX56</accession>
<keyword evidence="1" id="KW-0802">TPR repeat</keyword>